<evidence type="ECO:0000313" key="2">
    <source>
        <dbReference type="EMBL" id="RDW89102.1"/>
    </source>
</evidence>
<name>A0A3D8SS24_9HELO</name>
<feature type="region of interest" description="Disordered" evidence="1">
    <location>
        <begin position="1"/>
        <end position="25"/>
    </location>
</feature>
<dbReference type="OrthoDB" id="10344655at2759"/>
<feature type="compositionally biased region" description="Polar residues" evidence="1">
    <location>
        <begin position="129"/>
        <end position="138"/>
    </location>
</feature>
<accession>A0A3D8SS24</accession>
<gene>
    <name evidence="2" type="ORF">BP6252_01134</name>
</gene>
<feature type="compositionally biased region" description="Polar residues" evidence="1">
    <location>
        <begin position="392"/>
        <end position="403"/>
    </location>
</feature>
<dbReference type="Proteomes" id="UP000256645">
    <property type="component" value="Unassembled WGS sequence"/>
</dbReference>
<dbReference type="AlphaFoldDB" id="A0A3D8SS24"/>
<sequence>MDLESPTKPIPTVNIRPKKNGALTPVPQAYFRDGQGERKAVRHPGGTILVFGSEDATYRFEPEDAFFEQVLEIDNAVRDLKDSRRGLNEIENPFWDFRSNPPQAFAPGEMKWLPSQHVPMYATPSYYQKQRQVPVSSRGQAGTTNNSTTQQGNGFAAHNRGNNKRRYHRGCHKRKRTLRGRSHANCRDEELGHDIPSDHQELTSSSSSTSFADNVIEDHPEYFFDQDFLDPPKMPFDALPENDTHTRQMQAPQSPRPLSQCGTNLAESRPRPELPYPLQDEYRPDYGPHDNLVQPAPSLNSTNPPAGTSTQPAQQTFPFDQEPYDHFSQQPSFSQTSQLPFGYGVHPAQQTLDFSQESYGQIIQQSALHNTDGSLFPENDIRTARLAADSSQGPYGHLLQQTYVPPDEGGQKKSALSPPATSHSPSGVHTAFSNHDGSYDHSGGYDHYDHATHNQVAHHSNRD</sequence>
<feature type="compositionally biased region" description="Low complexity" evidence="1">
    <location>
        <begin position="327"/>
        <end position="341"/>
    </location>
</feature>
<proteinExistence type="predicted"/>
<feature type="compositionally biased region" description="Polar residues" evidence="1">
    <location>
        <begin position="419"/>
        <end position="436"/>
    </location>
</feature>
<feature type="region of interest" description="Disordered" evidence="1">
    <location>
        <begin position="225"/>
        <end position="344"/>
    </location>
</feature>
<feature type="region of interest" description="Disordered" evidence="1">
    <location>
        <begin position="392"/>
        <end position="463"/>
    </location>
</feature>
<feature type="compositionally biased region" description="Basic residues" evidence="1">
    <location>
        <begin position="161"/>
        <end position="184"/>
    </location>
</feature>
<keyword evidence="3" id="KW-1185">Reference proteome</keyword>
<comment type="caution">
    <text evidence="2">The sequence shown here is derived from an EMBL/GenBank/DDBJ whole genome shotgun (WGS) entry which is preliminary data.</text>
</comment>
<feature type="compositionally biased region" description="Basic and acidic residues" evidence="1">
    <location>
        <begin position="185"/>
        <end position="201"/>
    </location>
</feature>
<evidence type="ECO:0000313" key="3">
    <source>
        <dbReference type="Proteomes" id="UP000256645"/>
    </source>
</evidence>
<evidence type="ECO:0000256" key="1">
    <source>
        <dbReference type="SAM" id="MobiDB-lite"/>
    </source>
</evidence>
<feature type="region of interest" description="Disordered" evidence="1">
    <location>
        <begin position="129"/>
        <end position="211"/>
    </location>
</feature>
<dbReference type="EMBL" id="PDLM01000001">
    <property type="protein sequence ID" value="RDW89102.1"/>
    <property type="molecule type" value="Genomic_DNA"/>
</dbReference>
<organism evidence="2 3">
    <name type="scientific">Coleophoma cylindrospora</name>
    <dbReference type="NCBI Taxonomy" id="1849047"/>
    <lineage>
        <taxon>Eukaryota</taxon>
        <taxon>Fungi</taxon>
        <taxon>Dikarya</taxon>
        <taxon>Ascomycota</taxon>
        <taxon>Pezizomycotina</taxon>
        <taxon>Leotiomycetes</taxon>
        <taxon>Helotiales</taxon>
        <taxon>Dermateaceae</taxon>
        <taxon>Coleophoma</taxon>
    </lineage>
</organism>
<feature type="compositionally biased region" description="Polar residues" evidence="1">
    <location>
        <begin position="247"/>
        <end position="266"/>
    </location>
</feature>
<reference evidence="2 3" key="1">
    <citation type="journal article" date="2018" name="IMA Fungus">
        <title>IMA Genome-F 9: Draft genome sequence of Annulohypoxylon stygium, Aspergillus mulundensis, Berkeleyomyces basicola (syn. Thielaviopsis basicola), Ceratocystis smalleyi, two Cercospora beticola strains, Coleophoma cylindrospora, Fusarium fracticaudum, Phialophora cf. hyalina, and Morchella septimelata.</title>
        <authorList>
            <person name="Wingfield B.D."/>
            <person name="Bills G.F."/>
            <person name="Dong Y."/>
            <person name="Huang W."/>
            <person name="Nel W.J."/>
            <person name="Swalarsk-Parry B.S."/>
            <person name="Vaghefi N."/>
            <person name="Wilken P.M."/>
            <person name="An Z."/>
            <person name="de Beer Z.W."/>
            <person name="De Vos L."/>
            <person name="Chen L."/>
            <person name="Duong T.A."/>
            <person name="Gao Y."/>
            <person name="Hammerbacher A."/>
            <person name="Kikkert J.R."/>
            <person name="Li Y."/>
            <person name="Li H."/>
            <person name="Li K."/>
            <person name="Li Q."/>
            <person name="Liu X."/>
            <person name="Ma X."/>
            <person name="Naidoo K."/>
            <person name="Pethybridge S.J."/>
            <person name="Sun J."/>
            <person name="Steenkamp E.T."/>
            <person name="van der Nest M.A."/>
            <person name="van Wyk S."/>
            <person name="Wingfield M.J."/>
            <person name="Xiong C."/>
            <person name="Yue Q."/>
            <person name="Zhang X."/>
        </authorList>
    </citation>
    <scope>NUCLEOTIDE SEQUENCE [LARGE SCALE GENOMIC DNA]</scope>
    <source>
        <strain evidence="2 3">BP6252</strain>
    </source>
</reference>
<feature type="compositionally biased region" description="Low complexity" evidence="1">
    <location>
        <begin position="139"/>
        <end position="154"/>
    </location>
</feature>
<feature type="compositionally biased region" description="Polar residues" evidence="1">
    <location>
        <begin position="453"/>
        <end position="463"/>
    </location>
</feature>
<feature type="compositionally biased region" description="Polar residues" evidence="1">
    <location>
        <begin position="297"/>
        <end position="318"/>
    </location>
</feature>
<feature type="compositionally biased region" description="Basic and acidic residues" evidence="1">
    <location>
        <begin position="437"/>
        <end position="452"/>
    </location>
</feature>
<protein>
    <submittedName>
        <fullName evidence="2">Uncharacterized protein</fullName>
    </submittedName>
</protein>